<keyword evidence="1" id="KW-0472">Membrane</keyword>
<evidence type="ECO:0008006" key="4">
    <source>
        <dbReference type="Google" id="ProtNLM"/>
    </source>
</evidence>
<dbReference type="RefSeq" id="WP_058020937.1">
    <property type="nucleotide sequence ID" value="NZ_CP013189.1"/>
</dbReference>
<feature type="transmembrane region" description="Helical" evidence="1">
    <location>
        <begin position="126"/>
        <end position="148"/>
    </location>
</feature>
<proteinExistence type="predicted"/>
<dbReference type="PATRIC" id="fig|1249552.3.peg.719"/>
<evidence type="ECO:0000313" key="3">
    <source>
        <dbReference type="Proteomes" id="UP000065641"/>
    </source>
</evidence>
<feature type="transmembrane region" description="Helical" evidence="1">
    <location>
        <begin position="213"/>
        <end position="238"/>
    </location>
</feature>
<dbReference type="Pfam" id="PF12679">
    <property type="entry name" value="ABC2_membrane_2"/>
    <property type="match status" value="1"/>
</dbReference>
<feature type="transmembrane region" description="Helical" evidence="1">
    <location>
        <begin position="245"/>
        <end position="264"/>
    </location>
</feature>
<evidence type="ECO:0000313" key="2">
    <source>
        <dbReference type="EMBL" id="ALO45392.1"/>
    </source>
</evidence>
<gene>
    <name evidence="2" type="ORF">PS2015_714</name>
</gene>
<dbReference type="GO" id="GO:0140359">
    <property type="term" value="F:ABC-type transporter activity"/>
    <property type="evidence" value="ECO:0007669"/>
    <property type="project" value="InterPro"/>
</dbReference>
<dbReference type="AlphaFoldDB" id="A0A0S2KAK6"/>
<dbReference type="STRING" id="1249552.PS2015_714"/>
<feature type="transmembrane region" description="Helical" evidence="1">
    <location>
        <begin position="21"/>
        <end position="41"/>
    </location>
</feature>
<keyword evidence="3" id="KW-1185">Reference proteome</keyword>
<dbReference type="KEGG" id="pspi:PS2015_714"/>
<keyword evidence="1" id="KW-1133">Transmembrane helix</keyword>
<dbReference type="PANTHER" id="PTHR43471:SF1">
    <property type="entry name" value="ABC TRANSPORTER PERMEASE PROTEIN NOSY-RELATED"/>
    <property type="match status" value="1"/>
</dbReference>
<reference evidence="2 3" key="1">
    <citation type="submission" date="2015-11" db="EMBL/GenBank/DDBJ databases">
        <authorList>
            <person name="Zhang Y."/>
            <person name="Guo Z."/>
        </authorList>
    </citation>
    <scope>NUCLEOTIDE SEQUENCE [LARGE SCALE GENOMIC DNA]</scope>
    <source>
        <strain evidence="2 3">KCTC 32221</strain>
    </source>
</reference>
<dbReference type="GO" id="GO:0005886">
    <property type="term" value="C:plasma membrane"/>
    <property type="evidence" value="ECO:0007669"/>
    <property type="project" value="UniProtKB-SubCell"/>
</dbReference>
<feature type="transmembrane region" description="Helical" evidence="1">
    <location>
        <begin position="175"/>
        <end position="201"/>
    </location>
</feature>
<accession>A0A0S2KAK6</accession>
<sequence>MISHIIRKEAMEVSRDGRTRLLAIIVLLLGLTGLLAGWANYADQQRNAMFAQETDQQVFLDQGEKNPHSAAHFGRMAYKPVSPLASFDPGAAQFMGQVIWLEAHQRNPAMFRPAADSLELSRLSNFSVAGILTILLPLLVFLLGYATFAGERERGTLRQTIASGASIGKLFSAKFLVIAGAGIAIVAISIGASAIMALFSPVSLSAQDTLSRAFWLIIVYSIYVLALTAFALLISAMFNQAKTALLVLLGIWAVSILVMPRIGAGLAAQVHPIPDGAQVWSELRASVAENRASADSDEYRAAEQFVVSRALGREVSLEELATMDLNATGLRLEVTEVLDYAALNAFYDDVYDRYYGQRGARRWVSLLSPAIALQHASSAFAGTDFVAYQHFANEAERQRNEIVRIMNEDMLLNGAGMSTYLSDAEFWETVPDFSYTFPTVSLAWRSALVDVLVLLAWGALTGWLAWSITRKRLAD</sequence>
<dbReference type="PANTHER" id="PTHR43471">
    <property type="entry name" value="ABC TRANSPORTER PERMEASE"/>
    <property type="match status" value="1"/>
</dbReference>
<evidence type="ECO:0000256" key="1">
    <source>
        <dbReference type="SAM" id="Phobius"/>
    </source>
</evidence>
<protein>
    <recommendedName>
        <fullName evidence="4">ABC transporter permease</fullName>
    </recommendedName>
</protein>
<keyword evidence="1" id="KW-0812">Transmembrane</keyword>
<dbReference type="EMBL" id="CP013189">
    <property type="protein sequence ID" value="ALO45392.1"/>
    <property type="molecule type" value="Genomic_DNA"/>
</dbReference>
<dbReference type="OrthoDB" id="184009at2"/>
<dbReference type="Proteomes" id="UP000065641">
    <property type="component" value="Chromosome"/>
</dbReference>
<name>A0A0S2KAK6_9GAMM</name>
<organism evidence="2 3">
    <name type="scientific">Pseudohongiella spirulinae</name>
    <dbReference type="NCBI Taxonomy" id="1249552"/>
    <lineage>
        <taxon>Bacteria</taxon>
        <taxon>Pseudomonadati</taxon>
        <taxon>Pseudomonadota</taxon>
        <taxon>Gammaproteobacteria</taxon>
        <taxon>Pseudomonadales</taxon>
        <taxon>Pseudohongiellaceae</taxon>
        <taxon>Pseudohongiella</taxon>
    </lineage>
</organism>
<feature type="transmembrane region" description="Helical" evidence="1">
    <location>
        <begin position="442"/>
        <end position="466"/>
    </location>
</feature>